<protein>
    <recommendedName>
        <fullName evidence="5">F-box domain-containing protein</fullName>
    </recommendedName>
</protein>
<evidence type="ECO:0000256" key="2">
    <source>
        <dbReference type="SAM" id="SignalP"/>
    </source>
</evidence>
<proteinExistence type="predicted"/>
<organism evidence="3 4">
    <name type="scientific">Pyrrhoderma noxium</name>
    <dbReference type="NCBI Taxonomy" id="2282107"/>
    <lineage>
        <taxon>Eukaryota</taxon>
        <taxon>Fungi</taxon>
        <taxon>Dikarya</taxon>
        <taxon>Basidiomycota</taxon>
        <taxon>Agaricomycotina</taxon>
        <taxon>Agaricomycetes</taxon>
        <taxon>Hymenochaetales</taxon>
        <taxon>Hymenochaetaceae</taxon>
        <taxon>Pyrrhoderma</taxon>
    </lineage>
</organism>
<dbReference type="AlphaFoldDB" id="A0A286UB76"/>
<feature type="signal peptide" evidence="2">
    <location>
        <begin position="1"/>
        <end position="24"/>
    </location>
</feature>
<evidence type="ECO:0008006" key="5">
    <source>
        <dbReference type="Google" id="ProtNLM"/>
    </source>
</evidence>
<gene>
    <name evidence="3" type="ORF">PNOK_0687100</name>
</gene>
<dbReference type="EMBL" id="NBII01000007">
    <property type="protein sequence ID" value="PAV16807.1"/>
    <property type="molecule type" value="Genomic_DNA"/>
</dbReference>
<feature type="region of interest" description="Disordered" evidence="1">
    <location>
        <begin position="184"/>
        <end position="214"/>
    </location>
</feature>
<sequence>MLINYHVILLRCVCTFFRLKASYCLELGTPQPSFSIAHGLLLLYFSPSLPRTTRITPQTTVPRLYFSIIRVLLFSYFPLLVSQRLPAAEVALCFVPIWMELPLEAYYLVISYIDNFESATRLSDLCALMLTSKKLKRAAERALYRDMRLDSPRKTILACRTLVENERRLGELVLSMTIHTSTQERASSFIQEDDEEDEEAERRGRNSNSVSNATITGDVTSSSIDAVGADVNYGIPETFWPAISFALQCLRRLQHLHVHIESGNSRCAWVLWERDLGEDTVNITDPIPSRFKLKTFYSDFTWDAHLVKFLSEQDQIQVLHLADYRPLATSQLRGDNEMDVSESDNVASGTTSYIALSQEALPALTILECPFIDAIVLLAPNRPITCVKTCFSHEDIFSKIDELEDLCNALSKISGSGLESLDLADASYEEGFSMVILESIVRVAPGLRYLGTLALPVGVERLQFYGMLRRFHALYAIELELSDWDPAPGSPRALRAIAKEADLLTPLNSPCSLTRPFSILMIFSRASTGDHPFMSLFPSSPRILRGSLCDDLKRHLVTLDNRYFTIENRYHTRHSENLVDVSLIILFISLEDEMYWYSV</sequence>
<evidence type="ECO:0000313" key="4">
    <source>
        <dbReference type="Proteomes" id="UP000217199"/>
    </source>
</evidence>
<name>A0A286UB76_9AGAM</name>
<keyword evidence="2" id="KW-0732">Signal</keyword>
<comment type="caution">
    <text evidence="3">The sequence shown here is derived from an EMBL/GenBank/DDBJ whole genome shotgun (WGS) entry which is preliminary data.</text>
</comment>
<dbReference type="OrthoDB" id="3188866at2759"/>
<keyword evidence="4" id="KW-1185">Reference proteome</keyword>
<feature type="chain" id="PRO_5013837167" description="F-box domain-containing protein" evidence="2">
    <location>
        <begin position="25"/>
        <end position="599"/>
    </location>
</feature>
<evidence type="ECO:0000313" key="3">
    <source>
        <dbReference type="EMBL" id="PAV16807.1"/>
    </source>
</evidence>
<accession>A0A286UB76</accession>
<dbReference type="STRING" id="2282107.A0A286UB76"/>
<dbReference type="InParanoid" id="A0A286UB76"/>
<evidence type="ECO:0000256" key="1">
    <source>
        <dbReference type="SAM" id="MobiDB-lite"/>
    </source>
</evidence>
<reference evidence="3 4" key="1">
    <citation type="journal article" date="2017" name="Mol. Ecol.">
        <title>Comparative and population genomic landscape of Phellinus noxius: A hypervariable fungus causing root rot in trees.</title>
        <authorList>
            <person name="Chung C.L."/>
            <person name="Lee T.J."/>
            <person name="Akiba M."/>
            <person name="Lee H.H."/>
            <person name="Kuo T.H."/>
            <person name="Liu D."/>
            <person name="Ke H.M."/>
            <person name="Yokoi T."/>
            <person name="Roa M.B."/>
            <person name="Lu M.J."/>
            <person name="Chang Y.Y."/>
            <person name="Ann P.J."/>
            <person name="Tsai J.N."/>
            <person name="Chen C.Y."/>
            <person name="Tzean S.S."/>
            <person name="Ota Y."/>
            <person name="Hattori T."/>
            <person name="Sahashi N."/>
            <person name="Liou R.F."/>
            <person name="Kikuchi T."/>
            <person name="Tsai I.J."/>
        </authorList>
    </citation>
    <scope>NUCLEOTIDE SEQUENCE [LARGE SCALE GENOMIC DNA]</scope>
    <source>
        <strain evidence="3 4">FFPRI411160</strain>
    </source>
</reference>
<dbReference type="Proteomes" id="UP000217199">
    <property type="component" value="Unassembled WGS sequence"/>
</dbReference>